<dbReference type="PANTHER" id="PTHR36838">
    <property type="entry name" value="AUXIN EFFLUX CARRIER FAMILY PROTEIN"/>
    <property type="match status" value="1"/>
</dbReference>
<dbReference type="GO" id="GO:0005886">
    <property type="term" value="C:plasma membrane"/>
    <property type="evidence" value="ECO:0007669"/>
    <property type="project" value="UniProtKB-SubCell"/>
</dbReference>
<dbReference type="OrthoDB" id="9786439at2"/>
<feature type="transmembrane region" description="Helical" evidence="8">
    <location>
        <begin position="151"/>
        <end position="169"/>
    </location>
</feature>
<feature type="transmembrane region" description="Helical" evidence="8">
    <location>
        <begin position="87"/>
        <end position="105"/>
    </location>
</feature>
<evidence type="ECO:0000256" key="5">
    <source>
        <dbReference type="ARBA" id="ARBA00022692"/>
    </source>
</evidence>
<dbReference type="Gene3D" id="1.20.1530.20">
    <property type="match status" value="1"/>
</dbReference>
<feature type="transmembrane region" description="Helical" evidence="8">
    <location>
        <begin position="23"/>
        <end position="43"/>
    </location>
</feature>
<evidence type="ECO:0000256" key="8">
    <source>
        <dbReference type="SAM" id="Phobius"/>
    </source>
</evidence>
<dbReference type="AlphaFoldDB" id="A0A4Z0WDN4"/>
<accession>A0A4Z0WDN4</accession>
<evidence type="ECO:0000256" key="1">
    <source>
        <dbReference type="ARBA" id="ARBA00004651"/>
    </source>
</evidence>
<proteinExistence type="inferred from homology"/>
<feature type="transmembrane region" description="Helical" evidence="8">
    <location>
        <begin position="275"/>
        <end position="295"/>
    </location>
</feature>
<gene>
    <name evidence="9" type="ORF">E4656_14260</name>
</gene>
<evidence type="ECO:0000256" key="7">
    <source>
        <dbReference type="ARBA" id="ARBA00023136"/>
    </source>
</evidence>
<comment type="subcellular location">
    <subcellularLocation>
        <location evidence="1">Cell membrane</location>
        <topology evidence="1">Multi-pass membrane protein</topology>
    </subcellularLocation>
</comment>
<keyword evidence="4" id="KW-1003">Cell membrane</keyword>
<dbReference type="PANTHER" id="PTHR36838:SF4">
    <property type="entry name" value="AUXIN EFFLUX CARRIER FAMILY PROTEIN"/>
    <property type="match status" value="1"/>
</dbReference>
<dbReference type="RefSeq" id="WP_135483969.1">
    <property type="nucleotide sequence ID" value="NZ_SRMF01000006.1"/>
</dbReference>
<comment type="caution">
    <text evidence="9">The sequence shown here is derived from an EMBL/GenBank/DDBJ whole genome shotgun (WGS) entry which is preliminary data.</text>
</comment>
<keyword evidence="10" id="KW-1185">Reference proteome</keyword>
<reference evidence="9 10" key="1">
    <citation type="submission" date="2019-04" db="EMBL/GenBank/DDBJ databases">
        <title>Natronospirillum operosus gen. nov., sp. nov., a haloalkaliphilic satellite isolated from decaying biomass of laboratory culture of cyanobacterium Geitlerinema sp. and proposal of Natronospirillaceae fam. nov. and Saccharospirillaceae fam. nov.</title>
        <authorList>
            <person name="Kevbrin V."/>
            <person name="Boltyanskaya Y."/>
            <person name="Koziaeva V."/>
            <person name="Grouzdev D.S."/>
            <person name="Park M."/>
            <person name="Cho J."/>
        </authorList>
    </citation>
    <scope>NUCLEOTIDE SEQUENCE [LARGE SCALE GENOMIC DNA]</scope>
    <source>
        <strain evidence="9 10">G-116</strain>
    </source>
</reference>
<protein>
    <submittedName>
        <fullName evidence="9">AEC family transporter</fullName>
    </submittedName>
</protein>
<dbReference type="GO" id="GO:0055085">
    <property type="term" value="P:transmembrane transport"/>
    <property type="evidence" value="ECO:0007669"/>
    <property type="project" value="InterPro"/>
</dbReference>
<evidence type="ECO:0000256" key="6">
    <source>
        <dbReference type="ARBA" id="ARBA00022989"/>
    </source>
</evidence>
<feature type="transmembrane region" description="Helical" evidence="8">
    <location>
        <begin position="55"/>
        <end position="75"/>
    </location>
</feature>
<evidence type="ECO:0000256" key="4">
    <source>
        <dbReference type="ARBA" id="ARBA00022475"/>
    </source>
</evidence>
<evidence type="ECO:0000313" key="9">
    <source>
        <dbReference type="EMBL" id="TGG92040.1"/>
    </source>
</evidence>
<comment type="similarity">
    <text evidence="2">Belongs to the auxin efflux carrier (TC 2.A.69) family.</text>
</comment>
<feature type="transmembrane region" description="Helical" evidence="8">
    <location>
        <begin position="302"/>
        <end position="325"/>
    </location>
</feature>
<feature type="transmembrane region" description="Helical" evidence="8">
    <location>
        <begin position="189"/>
        <end position="207"/>
    </location>
</feature>
<keyword evidence="7 8" id="KW-0472">Membrane</keyword>
<dbReference type="Proteomes" id="UP000297475">
    <property type="component" value="Unassembled WGS sequence"/>
</dbReference>
<feature type="transmembrane region" description="Helical" evidence="8">
    <location>
        <begin position="245"/>
        <end position="269"/>
    </location>
</feature>
<evidence type="ECO:0000256" key="2">
    <source>
        <dbReference type="ARBA" id="ARBA00010145"/>
    </source>
</evidence>
<keyword evidence="6 8" id="KW-1133">Transmembrane helix</keyword>
<dbReference type="InterPro" id="IPR038770">
    <property type="entry name" value="Na+/solute_symporter_sf"/>
</dbReference>
<evidence type="ECO:0000256" key="3">
    <source>
        <dbReference type="ARBA" id="ARBA00022448"/>
    </source>
</evidence>
<evidence type="ECO:0000313" key="10">
    <source>
        <dbReference type="Proteomes" id="UP000297475"/>
    </source>
</evidence>
<dbReference type="InterPro" id="IPR004776">
    <property type="entry name" value="Mem_transp_PIN-like"/>
</dbReference>
<feature type="transmembrane region" description="Helical" evidence="8">
    <location>
        <begin position="126"/>
        <end position="145"/>
    </location>
</feature>
<sequence length="331" mass="35992">MPPRQPIPRKEPRPHTVSIFDNLLFSLSTTLPILIWLIAGLLLRRTKRISDDFIADGNYLVFTWCLPTLLFLNIARAPLTEVWQGDLITYAVLFTLGSIVLLWFLTPQLTRDITSRGVFIQGAFRGNMGIVGLAMVVNAFGASAIPLASLYLAVLTFLYNMASVVVLQLGQGQGVAPLRMLSQMARNPLMIGVVAGVAWSLSGLPMPDLADNTLQGLADLTLPIALLCIGASLRWRSLKGNRLLVLWATLFKLVLLPALAALGGVWLGFRGEQLGILYLMMAAPTAAASFVMARAMTQWGNLAAEIIVITTLFSLFSTTLGLFVLRLTGLI</sequence>
<name>A0A4Z0WDN4_9GAMM</name>
<dbReference type="Pfam" id="PF03547">
    <property type="entry name" value="Mem_trans"/>
    <property type="match status" value="1"/>
</dbReference>
<keyword evidence="5 8" id="KW-0812">Transmembrane</keyword>
<keyword evidence="3" id="KW-0813">Transport</keyword>
<organism evidence="9 10">
    <name type="scientific">Natronospirillum operosum</name>
    <dbReference type="NCBI Taxonomy" id="2759953"/>
    <lineage>
        <taxon>Bacteria</taxon>
        <taxon>Pseudomonadati</taxon>
        <taxon>Pseudomonadota</taxon>
        <taxon>Gammaproteobacteria</taxon>
        <taxon>Oceanospirillales</taxon>
        <taxon>Natronospirillaceae</taxon>
        <taxon>Natronospirillum</taxon>
    </lineage>
</organism>
<dbReference type="EMBL" id="SRMF01000006">
    <property type="protein sequence ID" value="TGG92040.1"/>
    <property type="molecule type" value="Genomic_DNA"/>
</dbReference>